<sequence length="461" mass="49063">MSPKGFCVKQTCPCLYNAPSSIAYLGKKILYNFTISKIPTMPKHASKPCFSLFILLSLLVNYGISADSSEKYAPTASESVNKSTSSVPPAANIPGIVTEFNGTLPGQNVPTLSNSNVTTDLQNKGAQNLSDQPASSPSANTDPTIQTKGGNDFPSPSASIADNSVLDARDMDSVSQENTSVPLSNADPPAAETKGSGIEDIVQENTPLPPSVETKGDNNIISSPSPSPSIIDNSVLDTRDMDSVSQENTSVPHSNADPPAAETKESGIEDLVQENTSLPPTVETRGEGNDVSQENTLVPTSPPLSVSPAYIDTSAFETSDDGSFTQENQSPPPSNMVPENVPQLNDYNSQPNNIIPAPSEALSYPELDPTIQSTPSNDDTYDSAPTSNQHTILPFNYRAEDEPVEPYEEEEDSWNRANGAVVGVLVGACVIGVGGFVYQKRKRDNVRAQYQYQCLGKKEGV</sequence>
<feature type="compositionally biased region" description="Polar residues" evidence="1">
    <location>
        <begin position="370"/>
        <end position="391"/>
    </location>
</feature>
<protein>
    <submittedName>
        <fullName evidence="3">Uncharacterized protein</fullName>
    </submittedName>
</protein>
<feature type="transmembrane region" description="Helical" evidence="2">
    <location>
        <begin position="419"/>
        <end position="438"/>
    </location>
</feature>
<keyword evidence="2" id="KW-0472">Membrane</keyword>
<feature type="compositionally biased region" description="Low complexity" evidence="1">
    <location>
        <begin position="296"/>
        <end position="308"/>
    </location>
</feature>
<feature type="compositionally biased region" description="Polar residues" evidence="1">
    <location>
        <begin position="243"/>
        <end position="253"/>
    </location>
</feature>
<feature type="compositionally biased region" description="Polar residues" evidence="1">
    <location>
        <begin position="173"/>
        <end position="183"/>
    </location>
</feature>
<organism evidence="3 4">
    <name type="scientific">Hibiscus sabdariffa</name>
    <name type="common">roselle</name>
    <dbReference type="NCBI Taxonomy" id="183260"/>
    <lineage>
        <taxon>Eukaryota</taxon>
        <taxon>Viridiplantae</taxon>
        <taxon>Streptophyta</taxon>
        <taxon>Embryophyta</taxon>
        <taxon>Tracheophyta</taxon>
        <taxon>Spermatophyta</taxon>
        <taxon>Magnoliopsida</taxon>
        <taxon>eudicotyledons</taxon>
        <taxon>Gunneridae</taxon>
        <taxon>Pentapetalae</taxon>
        <taxon>rosids</taxon>
        <taxon>malvids</taxon>
        <taxon>Malvales</taxon>
        <taxon>Malvaceae</taxon>
        <taxon>Malvoideae</taxon>
        <taxon>Hibiscus</taxon>
    </lineage>
</organism>
<feature type="compositionally biased region" description="Polar residues" evidence="1">
    <location>
        <begin position="342"/>
        <end position="353"/>
    </location>
</feature>
<feature type="region of interest" description="Disordered" evidence="1">
    <location>
        <begin position="172"/>
        <end position="265"/>
    </location>
</feature>
<feature type="region of interest" description="Disordered" evidence="1">
    <location>
        <begin position="277"/>
        <end position="396"/>
    </location>
</feature>
<dbReference type="EMBL" id="JBBPBM010000074">
    <property type="protein sequence ID" value="KAK8512360.1"/>
    <property type="molecule type" value="Genomic_DNA"/>
</dbReference>
<name>A0ABR2BZ47_9ROSI</name>
<keyword evidence="2" id="KW-1133">Transmembrane helix</keyword>
<proteinExistence type="predicted"/>
<keyword evidence="4" id="KW-1185">Reference proteome</keyword>
<gene>
    <name evidence="3" type="ORF">V6N12_032080</name>
</gene>
<evidence type="ECO:0000256" key="2">
    <source>
        <dbReference type="SAM" id="Phobius"/>
    </source>
</evidence>
<evidence type="ECO:0000256" key="1">
    <source>
        <dbReference type="SAM" id="MobiDB-lite"/>
    </source>
</evidence>
<evidence type="ECO:0000313" key="4">
    <source>
        <dbReference type="Proteomes" id="UP001472677"/>
    </source>
</evidence>
<accession>A0ABR2BZ47</accession>
<feature type="compositionally biased region" description="Polar residues" evidence="1">
    <location>
        <begin position="315"/>
        <end position="329"/>
    </location>
</feature>
<reference evidence="3 4" key="1">
    <citation type="journal article" date="2024" name="G3 (Bethesda)">
        <title>Genome assembly of Hibiscus sabdariffa L. provides insights into metabolisms of medicinal natural products.</title>
        <authorList>
            <person name="Kim T."/>
        </authorList>
    </citation>
    <scope>NUCLEOTIDE SEQUENCE [LARGE SCALE GENOMIC DNA]</scope>
    <source>
        <strain evidence="3">TK-2024</strain>
        <tissue evidence="3">Old leaves</tissue>
    </source>
</reference>
<keyword evidence="2" id="KW-0812">Transmembrane</keyword>
<dbReference type="Proteomes" id="UP001472677">
    <property type="component" value="Unassembled WGS sequence"/>
</dbReference>
<evidence type="ECO:0000313" key="3">
    <source>
        <dbReference type="EMBL" id="KAK8512360.1"/>
    </source>
</evidence>
<comment type="caution">
    <text evidence="3">The sequence shown here is derived from an EMBL/GenBank/DDBJ whole genome shotgun (WGS) entry which is preliminary data.</text>
</comment>
<feature type="compositionally biased region" description="Low complexity" evidence="1">
    <location>
        <begin position="217"/>
        <end position="234"/>
    </location>
</feature>
<feature type="region of interest" description="Disordered" evidence="1">
    <location>
        <begin position="125"/>
        <end position="160"/>
    </location>
</feature>